<dbReference type="GO" id="GO:0003954">
    <property type="term" value="F:NADH dehydrogenase activity"/>
    <property type="evidence" value="ECO:0007669"/>
    <property type="project" value="TreeGrafter"/>
</dbReference>
<dbReference type="NCBIfam" id="TIGR01958">
    <property type="entry name" value="nuoE_fam"/>
    <property type="match status" value="1"/>
</dbReference>
<dbReference type="EMBL" id="JALJXV010000004">
    <property type="protein sequence ID" value="MCP1674733.1"/>
    <property type="molecule type" value="Genomic_DNA"/>
</dbReference>
<keyword evidence="13" id="KW-1185">Reference proteome</keyword>
<feature type="binding site" evidence="11">
    <location>
        <position position="138"/>
    </location>
    <ligand>
        <name>[2Fe-2S] cluster</name>
        <dbReference type="ChEBI" id="CHEBI:190135"/>
    </ligand>
</feature>
<dbReference type="PANTHER" id="PTHR10371">
    <property type="entry name" value="NADH DEHYDROGENASE UBIQUINONE FLAVOPROTEIN 2, MITOCHONDRIAL"/>
    <property type="match status" value="1"/>
</dbReference>
<dbReference type="GO" id="GO:0046872">
    <property type="term" value="F:metal ion binding"/>
    <property type="evidence" value="ECO:0007669"/>
    <property type="project" value="UniProtKB-KW"/>
</dbReference>
<gene>
    <name evidence="12" type="ORF">J2T57_001871</name>
</gene>
<dbReference type="Proteomes" id="UP001205843">
    <property type="component" value="Unassembled WGS sequence"/>
</dbReference>
<evidence type="ECO:0000313" key="12">
    <source>
        <dbReference type="EMBL" id="MCP1674733.1"/>
    </source>
</evidence>
<name>A0AAE3KCB1_9GAMM</name>
<comment type="cofactor">
    <cofactor evidence="9">
        <name>[2Fe-2S] cluster</name>
        <dbReference type="ChEBI" id="CHEBI:190135"/>
    </cofactor>
</comment>
<dbReference type="InterPro" id="IPR036249">
    <property type="entry name" value="Thioredoxin-like_sf"/>
</dbReference>
<evidence type="ECO:0000256" key="4">
    <source>
        <dbReference type="ARBA" id="ARBA00022723"/>
    </source>
</evidence>
<evidence type="ECO:0000256" key="7">
    <source>
        <dbReference type="ARBA" id="ARBA00031580"/>
    </source>
</evidence>
<dbReference type="SUPFAM" id="SSF52833">
    <property type="entry name" value="Thioredoxin-like"/>
    <property type="match status" value="1"/>
</dbReference>
<sequence>MTTDVQADNLLSADVRRDIDHWLAKFPEEGKRSAVIPALHAAQDANGGYLTEPLMDAVADYIGMPRVAVYEVATFYTMFDLRPVGRHKVNICTNISCYLMGSDSIVAHCEKKLGIRLGETTPDGRITLKIEEECLAACVGGPMMVVDGHYHTHLSPEKVDEILDKLE</sequence>
<dbReference type="RefSeq" id="WP_253477047.1">
    <property type="nucleotide sequence ID" value="NZ_JALJXV010000004.1"/>
</dbReference>
<evidence type="ECO:0000256" key="5">
    <source>
        <dbReference type="ARBA" id="ARBA00023004"/>
    </source>
</evidence>
<dbReference type="PIRSF" id="PIRSF000216">
    <property type="entry name" value="NADH_DH_24kDa"/>
    <property type="match status" value="1"/>
</dbReference>
<dbReference type="GO" id="GO:0051537">
    <property type="term" value="F:2 iron, 2 sulfur cluster binding"/>
    <property type="evidence" value="ECO:0007669"/>
    <property type="project" value="UniProtKB-KW"/>
</dbReference>
<keyword evidence="6 11" id="KW-0411">Iron-sulfur</keyword>
<organism evidence="12 13">
    <name type="scientific">Natronocella acetinitrilica</name>
    <dbReference type="NCBI Taxonomy" id="414046"/>
    <lineage>
        <taxon>Bacteria</taxon>
        <taxon>Pseudomonadati</taxon>
        <taxon>Pseudomonadota</taxon>
        <taxon>Gammaproteobacteria</taxon>
        <taxon>Chromatiales</taxon>
        <taxon>Ectothiorhodospiraceae</taxon>
        <taxon>Natronocella</taxon>
    </lineage>
</organism>
<keyword evidence="4 11" id="KW-0479">Metal-binding</keyword>
<dbReference type="InterPro" id="IPR041921">
    <property type="entry name" value="NuoE_N"/>
</dbReference>
<evidence type="ECO:0000256" key="1">
    <source>
        <dbReference type="ARBA" id="ARBA00010643"/>
    </source>
</evidence>
<dbReference type="InterPro" id="IPR042128">
    <property type="entry name" value="NuoE_dom"/>
</dbReference>
<comment type="catalytic activity">
    <reaction evidence="10">
        <text>a quinone + NADH + 5 H(+)(in) = a quinol + NAD(+) + 4 H(+)(out)</text>
        <dbReference type="Rhea" id="RHEA:57888"/>
        <dbReference type="ChEBI" id="CHEBI:15378"/>
        <dbReference type="ChEBI" id="CHEBI:24646"/>
        <dbReference type="ChEBI" id="CHEBI:57540"/>
        <dbReference type="ChEBI" id="CHEBI:57945"/>
        <dbReference type="ChEBI" id="CHEBI:132124"/>
    </reaction>
</comment>
<dbReference type="AlphaFoldDB" id="A0AAE3KCB1"/>
<evidence type="ECO:0000256" key="2">
    <source>
        <dbReference type="ARBA" id="ARBA00019898"/>
    </source>
</evidence>
<evidence type="ECO:0000256" key="8">
    <source>
        <dbReference type="ARBA" id="ARBA00032788"/>
    </source>
</evidence>
<evidence type="ECO:0000256" key="10">
    <source>
        <dbReference type="ARBA" id="ARBA00047712"/>
    </source>
</evidence>
<dbReference type="FunFam" id="1.10.10.1590:FF:000001">
    <property type="entry name" value="NADH-quinone oxidoreductase subunit E"/>
    <property type="match status" value="1"/>
</dbReference>
<dbReference type="CDD" id="cd03064">
    <property type="entry name" value="TRX_Fd_NuoE"/>
    <property type="match status" value="1"/>
</dbReference>
<reference evidence="12" key="1">
    <citation type="submission" date="2022-03" db="EMBL/GenBank/DDBJ databases">
        <title>Genomic Encyclopedia of Type Strains, Phase III (KMG-III): the genomes of soil and plant-associated and newly described type strains.</title>
        <authorList>
            <person name="Whitman W."/>
        </authorList>
    </citation>
    <scope>NUCLEOTIDE SEQUENCE</scope>
    <source>
        <strain evidence="12">ANL 6-2</strain>
    </source>
</reference>
<protein>
    <recommendedName>
        <fullName evidence="2">NADH-quinone oxidoreductase subunit E</fullName>
    </recommendedName>
    <alternativeName>
        <fullName evidence="7">NADH dehydrogenase I subunit E</fullName>
    </alternativeName>
    <alternativeName>
        <fullName evidence="8">NDH-1 subunit E</fullName>
    </alternativeName>
</protein>
<keyword evidence="3 11" id="KW-0001">2Fe-2S</keyword>
<evidence type="ECO:0000256" key="6">
    <source>
        <dbReference type="ARBA" id="ARBA00023014"/>
    </source>
</evidence>
<evidence type="ECO:0000256" key="3">
    <source>
        <dbReference type="ARBA" id="ARBA00022714"/>
    </source>
</evidence>
<evidence type="ECO:0000313" key="13">
    <source>
        <dbReference type="Proteomes" id="UP001205843"/>
    </source>
</evidence>
<comment type="cofactor">
    <cofactor evidence="11">
        <name>[2Fe-2S] cluster</name>
        <dbReference type="ChEBI" id="CHEBI:190135"/>
    </cofactor>
    <text evidence="11">Binds 1 [2Fe-2S] cluster.</text>
</comment>
<accession>A0AAE3KCB1</accession>
<dbReference type="Gene3D" id="3.40.30.10">
    <property type="entry name" value="Glutaredoxin"/>
    <property type="match status" value="1"/>
</dbReference>
<keyword evidence="5 11" id="KW-0408">Iron</keyword>
<comment type="caution">
    <text evidence="12">The sequence shown here is derived from an EMBL/GenBank/DDBJ whole genome shotgun (WGS) entry which is preliminary data.</text>
</comment>
<dbReference type="Gene3D" id="1.10.10.1590">
    <property type="entry name" value="NADH-quinone oxidoreductase subunit E"/>
    <property type="match status" value="1"/>
</dbReference>
<dbReference type="InterPro" id="IPR002023">
    <property type="entry name" value="NuoE-like"/>
</dbReference>
<evidence type="ECO:0000256" key="9">
    <source>
        <dbReference type="ARBA" id="ARBA00034078"/>
    </source>
</evidence>
<dbReference type="Pfam" id="PF01257">
    <property type="entry name" value="2Fe-2S_thioredx"/>
    <property type="match status" value="1"/>
</dbReference>
<evidence type="ECO:0000256" key="11">
    <source>
        <dbReference type="PIRSR" id="PIRSR000216-1"/>
    </source>
</evidence>
<proteinExistence type="inferred from homology"/>
<comment type="similarity">
    <text evidence="1">Belongs to the complex I 24 kDa subunit family.</text>
</comment>
<dbReference type="PANTHER" id="PTHR10371:SF3">
    <property type="entry name" value="NADH DEHYDROGENASE [UBIQUINONE] FLAVOPROTEIN 2, MITOCHONDRIAL"/>
    <property type="match status" value="1"/>
</dbReference>
<feature type="binding site" evidence="11">
    <location>
        <position position="97"/>
    </location>
    <ligand>
        <name>[2Fe-2S] cluster</name>
        <dbReference type="ChEBI" id="CHEBI:190135"/>
    </ligand>
</feature>
<feature type="binding site" evidence="11">
    <location>
        <position position="92"/>
    </location>
    <ligand>
        <name>[2Fe-2S] cluster</name>
        <dbReference type="ChEBI" id="CHEBI:190135"/>
    </ligand>
</feature>
<feature type="binding site" evidence="11">
    <location>
        <position position="134"/>
    </location>
    <ligand>
        <name>[2Fe-2S] cluster</name>
        <dbReference type="ChEBI" id="CHEBI:190135"/>
    </ligand>
</feature>